<dbReference type="AlphaFoldDB" id="A0AAU8A9G1"/>
<dbReference type="InterPro" id="IPR036388">
    <property type="entry name" value="WH-like_DNA-bd_sf"/>
</dbReference>
<dbReference type="RefSeq" id="WP_079545245.1">
    <property type="nucleotide sequence ID" value="NZ_CP117826.1"/>
</dbReference>
<gene>
    <name evidence="2" type="ORF">PUP29_00305</name>
</gene>
<accession>A0AAU8A9G1</accession>
<dbReference type="SUPFAM" id="SSF52172">
    <property type="entry name" value="CheY-like"/>
    <property type="match status" value="1"/>
</dbReference>
<sequence length="189" mass="21545">MRVLLVSGTLKGRDFFAHLVQEYGRQEVLCAQDGKEARETLSKMEIDILIIHAPLPDEFGEALAEYASRNSYCGMIVIAKNDIDERLAVQIEAAGGLVARTPLSKAAFRQTFRLAQATRNRMYGIRDENRRLSRRLEDMGLVDRAKCTLIQVLGLTEPQAHRYIEKQAMDMRISKRQVAEELLKTYTEE</sequence>
<organism evidence="2">
    <name type="scientific">Christensenella massiliensis</name>
    <dbReference type="NCBI Taxonomy" id="1805714"/>
    <lineage>
        <taxon>Bacteria</taxon>
        <taxon>Bacillati</taxon>
        <taxon>Bacillota</taxon>
        <taxon>Clostridia</taxon>
        <taxon>Christensenellales</taxon>
        <taxon>Christensenellaceae</taxon>
        <taxon>Christensenella</taxon>
    </lineage>
</organism>
<feature type="domain" description="ANTAR" evidence="1">
    <location>
        <begin position="122"/>
        <end position="183"/>
    </location>
</feature>
<dbReference type="InterPro" id="IPR005561">
    <property type="entry name" value="ANTAR"/>
</dbReference>
<dbReference type="InterPro" id="IPR011006">
    <property type="entry name" value="CheY-like_superfamily"/>
</dbReference>
<evidence type="ECO:0000313" key="2">
    <source>
        <dbReference type="EMBL" id="XCC62420.1"/>
    </source>
</evidence>
<dbReference type="Gene3D" id="1.10.10.10">
    <property type="entry name" value="Winged helix-like DNA-binding domain superfamily/Winged helix DNA-binding domain"/>
    <property type="match status" value="1"/>
</dbReference>
<dbReference type="Gene3D" id="3.40.50.2300">
    <property type="match status" value="1"/>
</dbReference>
<reference evidence="2" key="1">
    <citation type="submission" date="2023-02" db="EMBL/GenBank/DDBJ databases">
        <title>Gut commensal Christensenella minuta modulates host metabolism via a new class of secondary bile acids.</title>
        <authorList>
            <person name="Liu C."/>
        </authorList>
    </citation>
    <scope>NUCLEOTIDE SEQUENCE</scope>
    <source>
        <strain evidence="2">CA70</strain>
    </source>
</reference>
<dbReference type="PROSITE" id="PS50921">
    <property type="entry name" value="ANTAR"/>
    <property type="match status" value="1"/>
</dbReference>
<protein>
    <submittedName>
        <fullName evidence="2">ANTAR domain-containing protein</fullName>
    </submittedName>
</protein>
<dbReference type="GO" id="GO:0003723">
    <property type="term" value="F:RNA binding"/>
    <property type="evidence" value="ECO:0007669"/>
    <property type="project" value="InterPro"/>
</dbReference>
<name>A0AAU8A9G1_9FIRM</name>
<proteinExistence type="predicted"/>
<dbReference type="EMBL" id="CP117826">
    <property type="protein sequence ID" value="XCC62420.1"/>
    <property type="molecule type" value="Genomic_DNA"/>
</dbReference>
<dbReference type="SMART" id="SM01012">
    <property type="entry name" value="ANTAR"/>
    <property type="match status" value="1"/>
</dbReference>
<evidence type="ECO:0000259" key="1">
    <source>
        <dbReference type="PROSITE" id="PS50921"/>
    </source>
</evidence>
<dbReference type="Pfam" id="PF03861">
    <property type="entry name" value="ANTAR"/>
    <property type="match status" value="1"/>
</dbReference>